<feature type="compositionally biased region" description="Polar residues" evidence="2">
    <location>
        <begin position="78"/>
        <end position="89"/>
    </location>
</feature>
<dbReference type="Proteomes" id="UP000008181">
    <property type="component" value="Chromosome 2"/>
</dbReference>
<feature type="region of interest" description="Disordered" evidence="2">
    <location>
        <begin position="1"/>
        <end position="187"/>
    </location>
</feature>
<evidence type="ECO:0000256" key="2">
    <source>
        <dbReference type="SAM" id="MobiDB-lite"/>
    </source>
</evidence>
<dbReference type="EMBL" id="CP003010">
    <property type="protein sequence ID" value="AEO66635.1"/>
    <property type="molecule type" value="Genomic_DNA"/>
</dbReference>
<dbReference type="GO" id="GO:0034657">
    <property type="term" value="C:GID complex"/>
    <property type="evidence" value="ECO:0007669"/>
    <property type="project" value="TreeGrafter"/>
</dbReference>
<dbReference type="GO" id="GO:0007039">
    <property type="term" value="P:protein catabolic process in the vacuole"/>
    <property type="evidence" value="ECO:0007669"/>
    <property type="project" value="TreeGrafter"/>
</dbReference>
<dbReference type="Pfam" id="PF09783">
    <property type="entry name" value="Vac_ImportDeg"/>
    <property type="match status" value="1"/>
</dbReference>
<dbReference type="GO" id="GO:0045721">
    <property type="term" value="P:negative regulation of gluconeogenesis"/>
    <property type="evidence" value="ECO:0007669"/>
    <property type="project" value="TreeGrafter"/>
</dbReference>
<dbReference type="GO" id="GO:0006623">
    <property type="term" value="P:protein targeting to vacuole"/>
    <property type="evidence" value="ECO:0007669"/>
    <property type="project" value="TreeGrafter"/>
</dbReference>
<organism evidence="3 4">
    <name type="scientific">Thermothielavioides terrestris (strain ATCC 38088 / NRRL 8126)</name>
    <name type="common">Thielavia terrestris</name>
    <dbReference type="NCBI Taxonomy" id="578455"/>
    <lineage>
        <taxon>Eukaryota</taxon>
        <taxon>Fungi</taxon>
        <taxon>Dikarya</taxon>
        <taxon>Ascomycota</taxon>
        <taxon>Pezizomycotina</taxon>
        <taxon>Sordariomycetes</taxon>
        <taxon>Sordariomycetidae</taxon>
        <taxon>Sordariales</taxon>
        <taxon>Chaetomiaceae</taxon>
        <taxon>Thermothielavioides</taxon>
        <taxon>Thermothielavioides terrestris</taxon>
    </lineage>
</organism>
<dbReference type="PANTHER" id="PTHR14534">
    <property type="entry name" value="VACUOLAR IMPORT AND DEGRADATION PROTEIN 24"/>
    <property type="match status" value="1"/>
</dbReference>
<evidence type="ECO:0000313" key="3">
    <source>
        <dbReference type="EMBL" id="AEO66635.1"/>
    </source>
</evidence>
<feature type="compositionally biased region" description="Low complexity" evidence="2">
    <location>
        <begin position="41"/>
        <end position="57"/>
    </location>
</feature>
<sequence>MPTPSSDAPPSGSPRFFTFSSCPDPEDTPPVGTPSQPARVEPAASPESHSSPSWRRPLSPPAYSTEAAARTGDLAGVVTNTSDSRSATLSPGPRAEGDGDGRAGRDVDMEPEQESDGVLLMRRGADNGDRHKPADLDKEMSPAGEESGGGSPVGGRGQEVTKTRRGGSPGRRKSRTKEPFSPAAGEIHDVDAWGPVVGAGPRWVEDSGLVGLGLEYSHMRVIPMPTSVYLQPGSRFVGAQQSERQRYNVEVEIKYVDMRDSFLCGYLKIQGLTHEHPTLTTYFEGEIIGTKYGFMTREQEWGATEKIDLSHWSKFPAFRPYLKQARKGVQTIIKDVEQREHIFMRWKELFLVPDHRVTTLNGASFEGFYYICFNQLRGEVSGIYFHNKSEKFQQLELKYVEEGNLVGALEFR</sequence>
<dbReference type="OrthoDB" id="62at2759"/>
<protein>
    <submittedName>
        <fullName evidence="3">Uncharacterized protein</fullName>
    </submittedName>
</protein>
<dbReference type="InterPro" id="IPR018618">
    <property type="entry name" value="GID4/10-like"/>
</dbReference>
<dbReference type="eggNOG" id="KOG4635">
    <property type="taxonomic scope" value="Eukaryota"/>
</dbReference>
<dbReference type="GeneID" id="11521034"/>
<evidence type="ECO:0000313" key="4">
    <source>
        <dbReference type="Proteomes" id="UP000008181"/>
    </source>
</evidence>
<dbReference type="GO" id="GO:0043161">
    <property type="term" value="P:proteasome-mediated ubiquitin-dependent protein catabolic process"/>
    <property type="evidence" value="ECO:0007669"/>
    <property type="project" value="TreeGrafter"/>
</dbReference>
<proteinExistence type="inferred from homology"/>
<reference evidence="3 4" key="1">
    <citation type="journal article" date="2011" name="Nat. Biotechnol.">
        <title>Comparative genomic analysis of the thermophilic biomass-degrading fungi Myceliophthora thermophila and Thielavia terrestris.</title>
        <authorList>
            <person name="Berka R.M."/>
            <person name="Grigoriev I.V."/>
            <person name="Otillar R."/>
            <person name="Salamov A."/>
            <person name="Grimwood J."/>
            <person name="Reid I."/>
            <person name="Ishmael N."/>
            <person name="John T."/>
            <person name="Darmond C."/>
            <person name="Moisan M.-C."/>
            <person name="Henrissat B."/>
            <person name="Coutinho P.M."/>
            <person name="Lombard V."/>
            <person name="Natvig D.O."/>
            <person name="Lindquist E."/>
            <person name="Schmutz J."/>
            <person name="Lucas S."/>
            <person name="Harris P."/>
            <person name="Powlowski J."/>
            <person name="Bellemare A."/>
            <person name="Taylor D."/>
            <person name="Butler G."/>
            <person name="de Vries R.P."/>
            <person name="Allijn I.E."/>
            <person name="van den Brink J."/>
            <person name="Ushinsky S."/>
            <person name="Storms R."/>
            <person name="Powell A.J."/>
            <person name="Paulsen I.T."/>
            <person name="Elbourne L.D.H."/>
            <person name="Baker S.E."/>
            <person name="Magnuson J."/>
            <person name="LaBoissiere S."/>
            <person name="Clutterbuck A.J."/>
            <person name="Martinez D."/>
            <person name="Wogulis M."/>
            <person name="de Leon A.L."/>
            <person name="Rey M.W."/>
            <person name="Tsang A."/>
        </authorList>
    </citation>
    <scope>NUCLEOTIDE SEQUENCE [LARGE SCALE GENOMIC DNA]</scope>
    <source>
        <strain evidence="4">ATCC 38088 / NRRL 8126</strain>
    </source>
</reference>
<accession>G2R251</accession>
<dbReference type="PANTHER" id="PTHR14534:SF3">
    <property type="entry name" value="GID COMPLEX SUBUNIT 4 HOMOLOG"/>
    <property type="match status" value="1"/>
</dbReference>
<feature type="compositionally biased region" description="Gly residues" evidence="2">
    <location>
        <begin position="146"/>
        <end position="157"/>
    </location>
</feature>
<dbReference type="GO" id="GO:0005773">
    <property type="term" value="C:vacuole"/>
    <property type="evidence" value="ECO:0007669"/>
    <property type="project" value="GOC"/>
</dbReference>
<dbReference type="KEGG" id="ttt:THITE_2114857"/>
<dbReference type="RefSeq" id="XP_003652971.1">
    <property type="nucleotide sequence ID" value="XM_003652923.1"/>
</dbReference>
<gene>
    <name evidence="3" type="ORF">THITE_2114857</name>
</gene>
<feature type="compositionally biased region" description="Basic and acidic residues" evidence="2">
    <location>
        <begin position="123"/>
        <end position="140"/>
    </location>
</feature>
<dbReference type="AlphaFoldDB" id="G2R251"/>
<keyword evidence="4" id="KW-1185">Reference proteome</keyword>
<feature type="compositionally biased region" description="Basic and acidic residues" evidence="2">
    <location>
        <begin position="95"/>
        <end position="108"/>
    </location>
</feature>
<name>G2R251_THETT</name>
<dbReference type="STRING" id="578455.G2R251"/>
<evidence type="ECO:0000256" key="1">
    <source>
        <dbReference type="ARBA" id="ARBA00061469"/>
    </source>
</evidence>
<comment type="similarity">
    <text evidence="1">Belongs to the GID4/VID24 family.</text>
</comment>
<dbReference type="HOGENOM" id="CLU_028759_0_1_1"/>